<sequence length="409" mass="44847">MEEIVLDSAESLHGRLQRGRGCAARRAAATPGAGELIYDCVCHDPRWDTLEDRGLYYARLICDLELGLGPVIGHLFDPADHADLEEDRTNLAVDVLARLVRLGRREAATPLRRYAREGWNWYAALAELVELDDPALAEGLDEVAATRCDDNELAWLCGVDGVVTRNWAERHPRIAAARRPEVRPYEPRLALRGRSDDDLAALAREHGESVTAAILELGRRRSPVVLDLAEELLPSGDLDGPLCRAVRDLGAGALLRAREWTAGQRSYRDVGIDVLAAHGTERDAPPLLEALGTALAEEDWDLAAVPADGLGRLRSRPAIPLLLHAWEESACSQLRVNLLGALTAIDRHVAEPYLIEALWDCEDGVRRIAAGAVPLEGEARTRLRRLRQEAAEDPCVRSTAADRLVSGPH</sequence>
<dbReference type="Gene3D" id="1.25.10.10">
    <property type="entry name" value="Leucine-rich Repeat Variant"/>
    <property type="match status" value="1"/>
</dbReference>
<protein>
    <submittedName>
        <fullName evidence="1">HEAT repeat protein</fullName>
    </submittedName>
</protein>
<accession>A0A543C1W0</accession>
<proteinExistence type="predicted"/>
<name>A0A543C1W0_9ACTN</name>
<dbReference type="InterPro" id="IPR016024">
    <property type="entry name" value="ARM-type_fold"/>
</dbReference>
<dbReference type="SUPFAM" id="SSF48371">
    <property type="entry name" value="ARM repeat"/>
    <property type="match status" value="1"/>
</dbReference>
<dbReference type="AlphaFoldDB" id="A0A543C1W0"/>
<dbReference type="EMBL" id="VFOZ01000002">
    <property type="protein sequence ID" value="TQL91054.1"/>
    <property type="molecule type" value="Genomic_DNA"/>
</dbReference>
<reference evidence="1 2" key="1">
    <citation type="submission" date="2019-06" db="EMBL/GenBank/DDBJ databases">
        <title>Sequencing the genomes of 1000 actinobacteria strains.</title>
        <authorList>
            <person name="Klenk H.-P."/>
        </authorList>
    </citation>
    <scope>NUCLEOTIDE SEQUENCE [LARGE SCALE GENOMIC DNA]</scope>
    <source>
        <strain evidence="1 2">DSM 102200</strain>
    </source>
</reference>
<dbReference type="OrthoDB" id="3454616at2"/>
<keyword evidence="2" id="KW-1185">Reference proteome</keyword>
<dbReference type="InterPro" id="IPR011989">
    <property type="entry name" value="ARM-like"/>
</dbReference>
<evidence type="ECO:0000313" key="1">
    <source>
        <dbReference type="EMBL" id="TQL91054.1"/>
    </source>
</evidence>
<comment type="caution">
    <text evidence="1">The sequence shown here is derived from an EMBL/GenBank/DDBJ whole genome shotgun (WGS) entry which is preliminary data.</text>
</comment>
<dbReference type="RefSeq" id="WP_141963058.1">
    <property type="nucleotide sequence ID" value="NZ_VFOZ01000002.1"/>
</dbReference>
<organism evidence="1 2">
    <name type="scientific">Actinoallomurus bryophytorum</name>
    <dbReference type="NCBI Taxonomy" id="1490222"/>
    <lineage>
        <taxon>Bacteria</taxon>
        <taxon>Bacillati</taxon>
        <taxon>Actinomycetota</taxon>
        <taxon>Actinomycetes</taxon>
        <taxon>Streptosporangiales</taxon>
        <taxon>Thermomonosporaceae</taxon>
        <taxon>Actinoallomurus</taxon>
    </lineage>
</organism>
<evidence type="ECO:0000313" key="2">
    <source>
        <dbReference type="Proteomes" id="UP000316096"/>
    </source>
</evidence>
<gene>
    <name evidence="1" type="ORF">FB559_8377</name>
</gene>
<dbReference type="Proteomes" id="UP000316096">
    <property type="component" value="Unassembled WGS sequence"/>
</dbReference>